<organism evidence="4 5">
    <name type="scientific">Rhodotorula toruloides</name>
    <name type="common">Yeast</name>
    <name type="synonym">Rhodosporidium toruloides</name>
    <dbReference type="NCBI Taxonomy" id="5286"/>
    <lineage>
        <taxon>Eukaryota</taxon>
        <taxon>Fungi</taxon>
        <taxon>Dikarya</taxon>
        <taxon>Basidiomycota</taxon>
        <taxon>Pucciniomycotina</taxon>
        <taxon>Microbotryomycetes</taxon>
        <taxon>Sporidiobolales</taxon>
        <taxon>Sporidiobolaceae</taxon>
        <taxon>Rhodotorula</taxon>
    </lineage>
</organism>
<feature type="domain" description="RRM" evidence="3">
    <location>
        <begin position="125"/>
        <end position="202"/>
    </location>
</feature>
<feature type="region of interest" description="Disordered" evidence="2">
    <location>
        <begin position="36"/>
        <end position="117"/>
    </location>
</feature>
<comment type="similarity">
    <text evidence="1">Belongs to the RRM CPSF6/7 family.</text>
</comment>
<dbReference type="InterPro" id="IPR035979">
    <property type="entry name" value="RBD_domain_sf"/>
</dbReference>
<keyword evidence="5" id="KW-1185">Reference proteome</keyword>
<evidence type="ECO:0000313" key="5">
    <source>
        <dbReference type="Proteomes" id="UP000199069"/>
    </source>
</evidence>
<reference evidence="4 5" key="1">
    <citation type="submission" date="2015-07" db="EMBL/GenBank/DDBJ databases">
        <authorList>
            <person name="Cajimat M.N.B."/>
            <person name="Milazzo M.L."/>
            <person name="Fulhorst C.F."/>
        </authorList>
    </citation>
    <scope>NUCLEOTIDE SEQUENCE [LARGE SCALE GENOMIC DNA]</scope>
    <source>
        <strain evidence="4">Single colony</strain>
    </source>
</reference>
<dbReference type="InterPro" id="IPR012677">
    <property type="entry name" value="Nucleotide-bd_a/b_plait_sf"/>
</dbReference>
<dbReference type="GO" id="GO:0006397">
    <property type="term" value="P:mRNA processing"/>
    <property type="evidence" value="ECO:0007669"/>
    <property type="project" value="UniProtKB-KW"/>
</dbReference>
<feature type="compositionally biased region" description="Gly residues" evidence="2">
    <location>
        <begin position="44"/>
        <end position="59"/>
    </location>
</feature>
<dbReference type="SUPFAM" id="SSF54928">
    <property type="entry name" value="RNA-binding domain, RBD"/>
    <property type="match status" value="1"/>
</dbReference>
<dbReference type="PANTHER" id="PTHR23204">
    <property type="entry name" value="CLEAVAGE AND POLYADENYLATION SPECIFIC FACTOR"/>
    <property type="match status" value="1"/>
</dbReference>
<proteinExistence type="inferred from homology"/>
<dbReference type="GO" id="GO:0003723">
    <property type="term" value="F:RNA binding"/>
    <property type="evidence" value="ECO:0007669"/>
    <property type="project" value="InterPro"/>
</dbReference>
<dbReference type="Gene3D" id="3.30.70.330">
    <property type="match status" value="1"/>
</dbReference>
<feature type="compositionally biased region" description="Low complexity" evidence="2">
    <location>
        <begin position="88"/>
        <end position="99"/>
    </location>
</feature>
<name>A0A0K3CJX6_RHOTO</name>
<dbReference type="SMART" id="SM00360">
    <property type="entry name" value="RRM"/>
    <property type="match status" value="1"/>
</dbReference>
<dbReference type="CDD" id="cd12372">
    <property type="entry name" value="RRM_CFIm68_CFIm59"/>
    <property type="match status" value="1"/>
</dbReference>
<evidence type="ECO:0000256" key="1">
    <source>
        <dbReference type="ARBA" id="ARBA00006265"/>
    </source>
</evidence>
<evidence type="ECO:0000259" key="3">
    <source>
        <dbReference type="SMART" id="SM00360"/>
    </source>
</evidence>
<protein>
    <submittedName>
        <fullName evidence="4">BY PROTMAP: gi|472583454|gb|EMS21087.1| RRM domain-containing protein [Rhodosporidium toruloides NP11] gi|647396813|emb|CDR39386.1| RHTO0S04e04610g1_1 [Rhodosporidium toruloides]</fullName>
    </submittedName>
</protein>
<evidence type="ECO:0000256" key="2">
    <source>
        <dbReference type="SAM" id="MobiDB-lite"/>
    </source>
</evidence>
<evidence type="ECO:0000313" key="4">
    <source>
        <dbReference type="EMBL" id="CTR08962.1"/>
    </source>
</evidence>
<gene>
    <name evidence="4" type="primary">FGENESH: predicted gene_9.169</name>
    <name evidence="4" type="ORF">BN2166_0048230</name>
</gene>
<feature type="region of interest" description="Disordered" evidence="2">
    <location>
        <begin position="244"/>
        <end position="320"/>
    </location>
</feature>
<dbReference type="GO" id="GO:0005634">
    <property type="term" value="C:nucleus"/>
    <property type="evidence" value="ECO:0007669"/>
    <property type="project" value="UniProtKB-SubCell"/>
</dbReference>
<dbReference type="Proteomes" id="UP000199069">
    <property type="component" value="Unassembled WGS sequence"/>
</dbReference>
<dbReference type="EMBL" id="CWKI01000009">
    <property type="protein sequence ID" value="CTR08962.1"/>
    <property type="molecule type" value="Genomic_DNA"/>
</dbReference>
<accession>A0A0K3CJX6</accession>
<sequence>MAARRRSGSLELDYGDSAYNDIDLIGTDFPMEHDVVGGSMPHSYGGGASTSANGGGGRAGSSVDGAQQQQHNGGRAGSGQPEAHKSTLPAAPGLPANPLTGVRPGGGSASPAPPGGAPGGLPNSALFIGDLHWYTSDADIVYLAQLAGVPVVELKDVSFSEHKVNGKSKGVCYVECHSAENAQRLKQYIDNNEYQDKKMLAQIAPGGTGVSPFKTLPKEPARAQNVPHSNIPRVGGIAVRPPPSVTTAYMNPHPGQNRRDQQPGAQQNQQGGRPMAGLPVKGGAMGNVGMRMAGPPLHANMGGGGGGMGQQQQGVMGMQFGGGAGGAPGAGMFNPAFGFGAGAGTPNGGAAGAGGFDMSAFSGMGMMPLGGMGMGMMPLGGMPGFGMGAMGMPDFTGMNAFGMGGMGGPGMGDGAHDGQAKKRTRTDG</sequence>
<dbReference type="OMA" id="WNTDDDI"/>
<dbReference type="AlphaFoldDB" id="A0A0K3CJX6"/>
<dbReference type="STRING" id="5286.A0A0K3CJX6"/>
<dbReference type="InterPro" id="IPR034772">
    <property type="entry name" value="CPSF6/7"/>
</dbReference>
<dbReference type="InterPro" id="IPR000504">
    <property type="entry name" value="RRM_dom"/>
</dbReference>
<feature type="compositionally biased region" description="Low complexity" evidence="2">
    <location>
        <begin position="262"/>
        <end position="272"/>
    </location>
</feature>